<sequence>MAKKNNGKDFLFSDDCGFINGDDEGGESYRYSDGSGYYHGADGSEGYIYSDLTFILLGTNMDLHGVPILVFLILRSMEEFQV</sequence>
<dbReference type="Proteomes" id="UP001197795">
    <property type="component" value="Unassembled WGS sequence"/>
</dbReference>
<evidence type="ECO:0000313" key="3">
    <source>
        <dbReference type="Proteomes" id="UP001197795"/>
    </source>
</evidence>
<keyword evidence="1" id="KW-0812">Transmembrane</keyword>
<dbReference type="RefSeq" id="WP_118731434.1">
    <property type="nucleotide sequence ID" value="NZ_JAJEPV010000006.1"/>
</dbReference>
<name>A0AAE2ZY29_9FIRM</name>
<proteinExistence type="predicted"/>
<gene>
    <name evidence="2" type="ORF">LKD75_03355</name>
</gene>
<dbReference type="AlphaFoldDB" id="A0AAE2ZY29"/>
<accession>A0AAE2ZY29</accession>
<protein>
    <submittedName>
        <fullName evidence="2">Uncharacterized protein</fullName>
    </submittedName>
</protein>
<evidence type="ECO:0000313" key="2">
    <source>
        <dbReference type="EMBL" id="MCC2118639.1"/>
    </source>
</evidence>
<dbReference type="EMBL" id="JAJEPV010000006">
    <property type="protein sequence ID" value="MCC2118639.1"/>
    <property type="molecule type" value="Genomic_DNA"/>
</dbReference>
<organism evidence="2 3">
    <name type="scientific">Waltera acetigignens</name>
    <dbReference type="NCBI Taxonomy" id="2981769"/>
    <lineage>
        <taxon>Bacteria</taxon>
        <taxon>Bacillati</taxon>
        <taxon>Bacillota</taxon>
        <taxon>Clostridia</taxon>
        <taxon>Lachnospirales</taxon>
        <taxon>Lachnospiraceae</taxon>
        <taxon>Waltera</taxon>
    </lineage>
</organism>
<comment type="caution">
    <text evidence="2">The sequence shown here is derived from an EMBL/GenBank/DDBJ whole genome shotgun (WGS) entry which is preliminary data.</text>
</comment>
<feature type="transmembrane region" description="Helical" evidence="1">
    <location>
        <begin position="52"/>
        <end position="74"/>
    </location>
</feature>
<evidence type="ECO:0000256" key="1">
    <source>
        <dbReference type="SAM" id="Phobius"/>
    </source>
</evidence>
<keyword evidence="1" id="KW-0472">Membrane</keyword>
<keyword evidence="1" id="KW-1133">Transmembrane helix</keyword>
<reference evidence="2 3" key="1">
    <citation type="submission" date="2021-10" db="EMBL/GenBank/DDBJ databases">
        <title>Anaerobic single-cell dispensing facilitates the cultivation of human gut bacteria.</title>
        <authorList>
            <person name="Afrizal A."/>
        </authorList>
    </citation>
    <scope>NUCLEOTIDE SEQUENCE [LARGE SCALE GENOMIC DNA]</scope>
    <source>
        <strain evidence="2 3">CLA-AA-H273</strain>
    </source>
</reference>
<keyword evidence="3" id="KW-1185">Reference proteome</keyword>